<evidence type="ECO:0000313" key="3">
    <source>
        <dbReference type="EMBL" id="CAK0806852.1"/>
    </source>
</evidence>
<sequence>MRAALHGLALELLACGVVDGRGGSDLVDAVTLEVYYSPRCTRCWNFIQRNVVPLLEAGLPGDQVLVTVLPVPFTVLLPGDCVKDVGCIASVAPLCALSGQALHAAATSTPRPQPAEDAHGCERGPVPLHPPRALERDTVRNCAEVAGVPLDDIDDCIASRDVFDFIGERKLFGSVGGRRGTFSSSPLMHSKSYTDNALEALERIDTEGFEGHVGLPLVFLDGALLSCDGYGCSARKTPSGEEPLERPGSLLSVACASLRSPPEACRGAGADQAGLGAEPVDVSDRLPCENCAESGRFRWRAPGRADGPPGRLALAAGALAALPLALGAWLRGRRPPRGCSYEAAAAAELHSAAGENTKPWFLYGAEVDKETRERVFTKYNARDDMGKPINGWPAYGEGILTPAEIAEIERRNEYFKWESRGEKIVAELLKADADVISLVENDKQTYFAERLRRTWDSGRVAHVEGMASEAKTKERSDLWEDRFASPSTATAAIDDRGHLATWKTIGSWIYYMRDGKVAAITTERCKGPLQSRRQSVRALWKECTHPSLEAGQVYIPTRPPRGWMETPCPHHYKLAYLVATHEPWQKSTAEMADTAMRESFDGNRNEVSDVDQIHRAVAAQMQERADFYNAAVTDQEPHYLRNYRVVDMLPINRCIEIQERCEIHFGPPCNGYPTCPDFEGARSHAPGDVSYDEGSAGHHVPTNWLPQVEATRIARPPRRHPDPWVETASILDYGCMGTLAADMLNLTSHITPDVRREGLRMLGKLRTSWHNNLEGGEDDYQAEIQLRGTAYKCEGTVFMWTHQAYHFTPDLGSGRHHRKPGPSQPTSSFDSAIAKRRDENDFSATVD</sequence>
<organism evidence="3 4">
    <name type="scientific">Prorocentrum cordatum</name>
    <dbReference type="NCBI Taxonomy" id="2364126"/>
    <lineage>
        <taxon>Eukaryota</taxon>
        <taxon>Sar</taxon>
        <taxon>Alveolata</taxon>
        <taxon>Dinophyceae</taxon>
        <taxon>Prorocentrales</taxon>
        <taxon>Prorocentraceae</taxon>
        <taxon>Prorocentrum</taxon>
    </lineage>
</organism>
<keyword evidence="2" id="KW-0732">Signal</keyword>
<feature type="region of interest" description="Disordered" evidence="1">
    <location>
        <begin position="811"/>
        <end position="847"/>
    </location>
</feature>
<evidence type="ECO:0000313" key="4">
    <source>
        <dbReference type="Proteomes" id="UP001189429"/>
    </source>
</evidence>
<reference evidence="3" key="1">
    <citation type="submission" date="2023-10" db="EMBL/GenBank/DDBJ databases">
        <authorList>
            <person name="Chen Y."/>
            <person name="Shah S."/>
            <person name="Dougan E. K."/>
            <person name="Thang M."/>
            <person name="Chan C."/>
        </authorList>
    </citation>
    <scope>NUCLEOTIDE SEQUENCE [LARGE SCALE GENOMIC DNA]</scope>
</reference>
<evidence type="ECO:0008006" key="5">
    <source>
        <dbReference type="Google" id="ProtNLM"/>
    </source>
</evidence>
<feature type="signal peptide" evidence="2">
    <location>
        <begin position="1"/>
        <end position="20"/>
    </location>
</feature>
<dbReference type="Gene3D" id="3.40.30.10">
    <property type="entry name" value="Glutaredoxin"/>
    <property type="match status" value="1"/>
</dbReference>
<feature type="chain" id="PRO_5046334642" description="Gamma-glutamylcyclotransferase" evidence="2">
    <location>
        <begin position="21"/>
        <end position="847"/>
    </location>
</feature>
<accession>A0ABN9QPB2</accession>
<evidence type="ECO:0000256" key="1">
    <source>
        <dbReference type="SAM" id="MobiDB-lite"/>
    </source>
</evidence>
<dbReference type="Proteomes" id="UP001189429">
    <property type="component" value="Unassembled WGS sequence"/>
</dbReference>
<dbReference type="EMBL" id="CAUYUJ010003792">
    <property type="protein sequence ID" value="CAK0806852.1"/>
    <property type="molecule type" value="Genomic_DNA"/>
</dbReference>
<comment type="caution">
    <text evidence="3">The sequence shown here is derived from an EMBL/GenBank/DDBJ whole genome shotgun (WGS) entry which is preliminary data.</text>
</comment>
<proteinExistence type="predicted"/>
<protein>
    <recommendedName>
        <fullName evidence="5">Gamma-glutamylcyclotransferase</fullName>
    </recommendedName>
</protein>
<evidence type="ECO:0000256" key="2">
    <source>
        <dbReference type="SAM" id="SignalP"/>
    </source>
</evidence>
<gene>
    <name evidence="3" type="ORF">PCOR1329_LOCUS12929</name>
</gene>
<name>A0ABN9QPB2_9DINO</name>
<feature type="region of interest" description="Disordered" evidence="1">
    <location>
        <begin position="106"/>
        <end position="130"/>
    </location>
</feature>
<keyword evidence="4" id="KW-1185">Reference proteome</keyword>